<feature type="transmembrane region" description="Helical" evidence="1">
    <location>
        <begin position="12"/>
        <end position="34"/>
    </location>
</feature>
<evidence type="ECO:0000313" key="2">
    <source>
        <dbReference type="EMBL" id="TRW16796.1"/>
    </source>
</evidence>
<keyword evidence="1" id="KW-0812">Transmembrane</keyword>
<keyword evidence="3" id="KW-1185">Reference proteome</keyword>
<keyword evidence="1" id="KW-1133">Transmembrane helix</keyword>
<organism evidence="2 3">
    <name type="scientific">Glacieibacterium frigidum</name>
    <dbReference type="NCBI Taxonomy" id="2593303"/>
    <lineage>
        <taxon>Bacteria</taxon>
        <taxon>Pseudomonadati</taxon>
        <taxon>Pseudomonadota</taxon>
        <taxon>Alphaproteobacteria</taxon>
        <taxon>Sphingomonadales</taxon>
        <taxon>Sphingosinicellaceae</taxon>
        <taxon>Glacieibacterium</taxon>
    </lineage>
</organism>
<sequence length="152" mass="15785">MITAADHIRRETLISIAINGVLSLVFTAIFFAPFADIAVPGLAFDFVPQSFAITLMSVLVPGFLTRRKLSAGGVAPLGGRSVLPRSFVLRALLLAVIAAGVGYVLGLAFDAVVGVPTLAWGTGAAIKIAYGVLLAAVVTPIGLRAELRRTAR</sequence>
<dbReference type="AlphaFoldDB" id="A0A552UEZ3"/>
<feature type="transmembrane region" description="Helical" evidence="1">
    <location>
        <begin position="46"/>
        <end position="66"/>
    </location>
</feature>
<comment type="caution">
    <text evidence="2">The sequence shown here is derived from an EMBL/GenBank/DDBJ whole genome shotgun (WGS) entry which is preliminary data.</text>
</comment>
<dbReference type="EMBL" id="VJWA01000001">
    <property type="protein sequence ID" value="TRW16796.1"/>
    <property type="molecule type" value="Genomic_DNA"/>
</dbReference>
<reference evidence="2 3" key="1">
    <citation type="submission" date="2019-07" db="EMBL/GenBank/DDBJ databases">
        <title>Novel species isolated from glacier.</title>
        <authorList>
            <person name="Liu Q."/>
            <person name="Xin Y.-H."/>
        </authorList>
    </citation>
    <scope>NUCLEOTIDE SEQUENCE [LARGE SCALE GENOMIC DNA]</scope>
    <source>
        <strain evidence="2 3">LB1R16</strain>
    </source>
</reference>
<name>A0A552UEZ3_9SPHN</name>
<accession>A0A552UEZ3</accession>
<feature type="transmembrane region" description="Helical" evidence="1">
    <location>
        <begin position="118"/>
        <end position="143"/>
    </location>
</feature>
<dbReference type="RefSeq" id="WP_143554340.1">
    <property type="nucleotide sequence ID" value="NZ_VJWA01000001.1"/>
</dbReference>
<dbReference type="OrthoDB" id="7478824at2"/>
<proteinExistence type="predicted"/>
<feature type="transmembrane region" description="Helical" evidence="1">
    <location>
        <begin position="87"/>
        <end position="106"/>
    </location>
</feature>
<evidence type="ECO:0000313" key="3">
    <source>
        <dbReference type="Proteomes" id="UP000317894"/>
    </source>
</evidence>
<protein>
    <submittedName>
        <fullName evidence="2">Uncharacterized protein</fullName>
    </submittedName>
</protein>
<gene>
    <name evidence="2" type="ORF">FMM06_00885</name>
</gene>
<dbReference type="Proteomes" id="UP000317894">
    <property type="component" value="Unassembled WGS sequence"/>
</dbReference>
<evidence type="ECO:0000256" key="1">
    <source>
        <dbReference type="SAM" id="Phobius"/>
    </source>
</evidence>
<keyword evidence="1" id="KW-0472">Membrane</keyword>